<protein>
    <submittedName>
        <fullName evidence="1">Uncharacterized protein</fullName>
    </submittedName>
</protein>
<reference evidence="1 2" key="2">
    <citation type="submission" date="2015-01" db="EMBL/GenBank/DDBJ databases">
        <authorList>
            <consortium name="NBRP consortium"/>
            <person name="Sawabe T."/>
            <person name="Meirelles P."/>
            <person name="Feng G."/>
            <person name="Sayaka M."/>
            <person name="Hattori M."/>
            <person name="Ohkuma M."/>
        </authorList>
    </citation>
    <scope>NUCLEOTIDE SEQUENCE [LARGE SCALE GENOMIC DNA]</scope>
    <source>
        <strain evidence="2">JCM 19231</strain>
    </source>
</reference>
<organism evidence="1 2">
    <name type="scientific">Vibrio ishigakensis</name>
    <dbReference type="NCBI Taxonomy" id="1481914"/>
    <lineage>
        <taxon>Bacteria</taxon>
        <taxon>Pseudomonadati</taxon>
        <taxon>Pseudomonadota</taxon>
        <taxon>Gammaproteobacteria</taxon>
        <taxon>Vibrionales</taxon>
        <taxon>Vibrionaceae</taxon>
        <taxon>Vibrio</taxon>
    </lineage>
</organism>
<comment type="caution">
    <text evidence="1">The sequence shown here is derived from an EMBL/GenBank/DDBJ whole genome shotgun (WGS) entry which is preliminary data.</text>
</comment>
<proteinExistence type="predicted"/>
<name>A0A0B8NNG5_9VIBR</name>
<gene>
    <name evidence="1" type="ORF">JCM19231_5330</name>
</gene>
<reference evidence="1 2" key="1">
    <citation type="submission" date="2015-01" db="EMBL/GenBank/DDBJ databases">
        <title>Vibrio sp. C1 JCM 19231 whole genome shotgun sequence.</title>
        <authorList>
            <person name="Sawabe T."/>
            <person name="Meirelles P."/>
            <person name="Feng G."/>
            <person name="Sayaka M."/>
            <person name="Hattori M."/>
            <person name="Ohkuma M."/>
        </authorList>
    </citation>
    <scope>NUCLEOTIDE SEQUENCE [LARGE SCALE GENOMIC DNA]</scope>
    <source>
        <strain evidence="2">JCM 19231</strain>
    </source>
</reference>
<keyword evidence="2" id="KW-1185">Reference proteome</keyword>
<sequence>MQASDHLTVRFDGAMEVLAFKLNVGRASLFDGHVSELL</sequence>
<dbReference type="AlphaFoldDB" id="A0A0B8NNG5"/>
<dbReference type="EMBL" id="BBRZ01000015">
    <property type="protein sequence ID" value="GAM55556.1"/>
    <property type="molecule type" value="Genomic_DNA"/>
</dbReference>
<evidence type="ECO:0000313" key="2">
    <source>
        <dbReference type="Proteomes" id="UP000031671"/>
    </source>
</evidence>
<accession>A0A0B8NNG5</accession>
<evidence type="ECO:0000313" key="1">
    <source>
        <dbReference type="EMBL" id="GAM55556.1"/>
    </source>
</evidence>
<dbReference type="Proteomes" id="UP000031671">
    <property type="component" value="Unassembled WGS sequence"/>
</dbReference>